<dbReference type="Gene3D" id="3.40.50.880">
    <property type="match status" value="1"/>
</dbReference>
<dbReference type="AlphaFoldDB" id="A0A1H5T128"/>
<dbReference type="Proteomes" id="UP000236753">
    <property type="component" value="Unassembled WGS sequence"/>
</dbReference>
<accession>A0A1H5T128</accession>
<name>A0A1H5T128_9PROT</name>
<dbReference type="SUPFAM" id="SSF52317">
    <property type="entry name" value="Class I glutamine amidotransferase-like"/>
    <property type="match status" value="1"/>
</dbReference>
<reference evidence="1 2" key="1">
    <citation type="submission" date="2016-10" db="EMBL/GenBank/DDBJ databases">
        <authorList>
            <person name="de Groot N.N."/>
        </authorList>
    </citation>
    <scope>NUCLEOTIDE SEQUENCE [LARGE SCALE GENOMIC DNA]</scope>
    <source>
        <strain evidence="1 2">Nm13</strain>
    </source>
</reference>
<dbReference type="InterPro" id="IPR029062">
    <property type="entry name" value="Class_I_gatase-like"/>
</dbReference>
<dbReference type="EMBL" id="FNUX01000003">
    <property type="protein sequence ID" value="SEF56476.1"/>
    <property type="molecule type" value="Genomic_DNA"/>
</dbReference>
<organism evidence="1 2">
    <name type="scientific">Nitrosomonas ureae</name>
    <dbReference type="NCBI Taxonomy" id="44577"/>
    <lineage>
        <taxon>Bacteria</taxon>
        <taxon>Pseudomonadati</taxon>
        <taxon>Pseudomonadota</taxon>
        <taxon>Betaproteobacteria</taxon>
        <taxon>Nitrosomonadales</taxon>
        <taxon>Nitrosomonadaceae</taxon>
        <taxon>Nitrosomonas</taxon>
    </lineage>
</organism>
<dbReference type="OrthoDB" id="8543772at2"/>
<proteinExistence type="predicted"/>
<evidence type="ECO:0008006" key="3">
    <source>
        <dbReference type="Google" id="ProtNLM"/>
    </source>
</evidence>
<evidence type="ECO:0000313" key="1">
    <source>
        <dbReference type="EMBL" id="SEF56476.1"/>
    </source>
</evidence>
<evidence type="ECO:0000313" key="2">
    <source>
        <dbReference type="Proteomes" id="UP000236753"/>
    </source>
</evidence>
<gene>
    <name evidence="1" type="ORF">SAMN05216334_103198</name>
</gene>
<protein>
    <recommendedName>
        <fullName evidence="3">DJ-1/PfpI domain-containing protein</fullName>
    </recommendedName>
</protein>
<sequence>MAVPLVAVVAFNHFSPFHSSVPCIIFGDLLHDQKLFELKIYAEESGPLLSNEGLSVQSSLSVEELARADIIIVPSWRDPA</sequence>